<reference evidence="1" key="1">
    <citation type="submission" date="2021-02" db="EMBL/GenBank/DDBJ databases">
        <authorList>
            <consortium name="DOE Joint Genome Institute"/>
            <person name="Ahrendt S."/>
            <person name="Looney B.P."/>
            <person name="Miyauchi S."/>
            <person name="Morin E."/>
            <person name="Drula E."/>
            <person name="Courty P.E."/>
            <person name="Chicoki N."/>
            <person name="Fauchery L."/>
            <person name="Kohler A."/>
            <person name="Kuo A."/>
            <person name="Labutti K."/>
            <person name="Pangilinan J."/>
            <person name="Lipzen A."/>
            <person name="Riley R."/>
            <person name="Andreopoulos W."/>
            <person name="He G."/>
            <person name="Johnson J."/>
            <person name="Barry K.W."/>
            <person name="Grigoriev I.V."/>
            <person name="Nagy L."/>
            <person name="Hibbett D."/>
            <person name="Henrissat B."/>
            <person name="Matheny P.B."/>
            <person name="Labbe J."/>
            <person name="Martin F."/>
        </authorList>
    </citation>
    <scope>NUCLEOTIDE SEQUENCE</scope>
    <source>
        <strain evidence="1">FP105234-sp</strain>
    </source>
</reference>
<organism evidence="1 2">
    <name type="scientific">Auriscalpium vulgare</name>
    <dbReference type="NCBI Taxonomy" id="40419"/>
    <lineage>
        <taxon>Eukaryota</taxon>
        <taxon>Fungi</taxon>
        <taxon>Dikarya</taxon>
        <taxon>Basidiomycota</taxon>
        <taxon>Agaricomycotina</taxon>
        <taxon>Agaricomycetes</taxon>
        <taxon>Russulales</taxon>
        <taxon>Auriscalpiaceae</taxon>
        <taxon>Auriscalpium</taxon>
    </lineage>
</organism>
<reference evidence="1" key="2">
    <citation type="journal article" date="2022" name="New Phytol.">
        <title>Evolutionary transition to the ectomycorrhizal habit in the genomes of a hyperdiverse lineage of mushroom-forming fungi.</title>
        <authorList>
            <person name="Looney B."/>
            <person name="Miyauchi S."/>
            <person name="Morin E."/>
            <person name="Drula E."/>
            <person name="Courty P.E."/>
            <person name="Kohler A."/>
            <person name="Kuo A."/>
            <person name="LaButti K."/>
            <person name="Pangilinan J."/>
            <person name="Lipzen A."/>
            <person name="Riley R."/>
            <person name="Andreopoulos W."/>
            <person name="He G."/>
            <person name="Johnson J."/>
            <person name="Nolan M."/>
            <person name="Tritt A."/>
            <person name="Barry K.W."/>
            <person name="Grigoriev I.V."/>
            <person name="Nagy L.G."/>
            <person name="Hibbett D."/>
            <person name="Henrissat B."/>
            <person name="Matheny P.B."/>
            <person name="Labbe J."/>
            <person name="Martin F.M."/>
        </authorList>
    </citation>
    <scope>NUCLEOTIDE SEQUENCE</scope>
    <source>
        <strain evidence="1">FP105234-sp</strain>
    </source>
</reference>
<keyword evidence="2" id="KW-1185">Reference proteome</keyword>
<evidence type="ECO:0000313" key="1">
    <source>
        <dbReference type="EMBL" id="KAI0041329.1"/>
    </source>
</evidence>
<sequence length="137" mass="14781">MDQEALVSRDTPAVMTDTPAVMTDTPAVMADTPPPPQLLTKLLTDTREYQRHLFALDTHARHLMQSLSAYVSIAPTSAARSVLAAATTLGSADDALWDYAHSLGTGVQEMEIVRVLEERAAKGNMCVYRGPGFSHPA</sequence>
<dbReference type="EMBL" id="MU276129">
    <property type="protein sequence ID" value="KAI0041329.1"/>
    <property type="molecule type" value="Genomic_DNA"/>
</dbReference>
<proteinExistence type="predicted"/>
<name>A0ACB8RB38_9AGAM</name>
<feature type="non-terminal residue" evidence="1">
    <location>
        <position position="137"/>
    </location>
</feature>
<gene>
    <name evidence="1" type="ORF">FA95DRAFT_1565470</name>
</gene>
<dbReference type="Proteomes" id="UP000814033">
    <property type="component" value="Unassembled WGS sequence"/>
</dbReference>
<accession>A0ACB8RB38</accession>
<evidence type="ECO:0000313" key="2">
    <source>
        <dbReference type="Proteomes" id="UP000814033"/>
    </source>
</evidence>
<comment type="caution">
    <text evidence="1">The sequence shown here is derived from an EMBL/GenBank/DDBJ whole genome shotgun (WGS) entry which is preliminary data.</text>
</comment>
<protein>
    <submittedName>
        <fullName evidence="1">Uncharacterized protein</fullName>
    </submittedName>
</protein>